<proteinExistence type="predicted"/>
<keyword evidence="2" id="KW-1185">Reference proteome</keyword>
<reference evidence="1" key="1">
    <citation type="submission" date="2021-03" db="EMBL/GenBank/DDBJ databases">
        <title>Evolutionary priming and transition to the ectomycorrhizal habit in an iconic lineage of mushroom-forming fungi: is preadaptation a requirement?</title>
        <authorList>
            <consortium name="DOE Joint Genome Institute"/>
            <person name="Looney B.P."/>
            <person name="Miyauchi S."/>
            <person name="Morin E."/>
            <person name="Drula E."/>
            <person name="Courty P.E."/>
            <person name="Chicoki N."/>
            <person name="Fauchery L."/>
            <person name="Kohler A."/>
            <person name="Kuo A."/>
            <person name="LaButti K."/>
            <person name="Pangilinan J."/>
            <person name="Lipzen A."/>
            <person name="Riley R."/>
            <person name="Andreopoulos W."/>
            <person name="He G."/>
            <person name="Johnson J."/>
            <person name="Barry K.W."/>
            <person name="Grigoriev I.V."/>
            <person name="Nagy L."/>
            <person name="Hibbett D."/>
            <person name="Henrissat B."/>
            <person name="Matheny P.B."/>
            <person name="Labbe J."/>
            <person name="Martin A.F."/>
        </authorList>
    </citation>
    <scope>NUCLEOTIDE SEQUENCE</scope>
    <source>
        <strain evidence="1">BPL698</strain>
    </source>
</reference>
<sequence length="486" mass="55391">MVAGPITIQALPNEVLLSIFAFHRLLFRTDICPPSAAWRWHRLAHVCQRWRRLIFSSLSLLGARLITPRKSPKTTLDSWPAFPLSICHKSNSISPEELVDLTATLEHSDRIHEIYFHVAFLPSQLYSPSLWKNRLFPELEHLTLVGSRPYEVPRFPPTFMSTSSTTPHGRLRSIVLSNVHLHTLLQILPSSPRLVSLHLGLYILNGGGFISPMSLSTALSGSTQLEYLYIENHPDEPSQAQTIQNLSPRDRIVFPALAYFRVRCSIRYLEAFVSWIDSPRLEKLIVYFDKHVSDIPQLSYFISRTEHLSSLPFRTSILLNAGAFSITHCFRNSPSAHEEFRLHFKCTDRDGWDVLQVERICAQLCGLMSNIKQLKISAFGLPANLPHKTDPAPWLQLLAPYNSVEEIELWSKGASGSGIARALVQSNGKTQEVLPVLRVLELRHFNSWASHLVNEFVAARLLTGRPIIMRRLKKNDKETDWDMFEK</sequence>
<dbReference type="Proteomes" id="UP001207468">
    <property type="component" value="Unassembled WGS sequence"/>
</dbReference>
<accession>A0ACC0TWD6</accession>
<dbReference type="EMBL" id="JAGFNK010000428">
    <property type="protein sequence ID" value="KAI9450497.1"/>
    <property type="molecule type" value="Genomic_DNA"/>
</dbReference>
<organism evidence="1 2">
    <name type="scientific">Russula earlei</name>
    <dbReference type="NCBI Taxonomy" id="71964"/>
    <lineage>
        <taxon>Eukaryota</taxon>
        <taxon>Fungi</taxon>
        <taxon>Dikarya</taxon>
        <taxon>Basidiomycota</taxon>
        <taxon>Agaricomycotina</taxon>
        <taxon>Agaricomycetes</taxon>
        <taxon>Russulales</taxon>
        <taxon>Russulaceae</taxon>
        <taxon>Russula</taxon>
    </lineage>
</organism>
<protein>
    <submittedName>
        <fullName evidence="1">Uncharacterized protein</fullName>
    </submittedName>
</protein>
<evidence type="ECO:0000313" key="2">
    <source>
        <dbReference type="Proteomes" id="UP001207468"/>
    </source>
</evidence>
<comment type="caution">
    <text evidence="1">The sequence shown here is derived from an EMBL/GenBank/DDBJ whole genome shotgun (WGS) entry which is preliminary data.</text>
</comment>
<gene>
    <name evidence="1" type="ORF">F5148DRAFT_1152790</name>
</gene>
<evidence type="ECO:0000313" key="1">
    <source>
        <dbReference type="EMBL" id="KAI9450497.1"/>
    </source>
</evidence>
<name>A0ACC0TWD6_9AGAM</name>